<name>A0A6S6T837_9GAMM</name>
<evidence type="ECO:0000313" key="1">
    <source>
        <dbReference type="EMBL" id="CAA6811313.1"/>
    </source>
</evidence>
<reference evidence="1" key="1">
    <citation type="submission" date="2020-01" db="EMBL/GenBank/DDBJ databases">
        <authorList>
            <person name="Meier V. D."/>
            <person name="Meier V D."/>
        </authorList>
    </citation>
    <scope>NUCLEOTIDE SEQUENCE</scope>
    <source>
        <strain evidence="1">HLG_WM_MAG_08</strain>
    </source>
</reference>
<proteinExistence type="predicted"/>
<dbReference type="AlphaFoldDB" id="A0A6S6T837"/>
<accession>A0A6S6T837</accession>
<dbReference type="EMBL" id="CACVAV010000180">
    <property type="protein sequence ID" value="CAA6811313.1"/>
    <property type="molecule type" value="Genomic_DNA"/>
</dbReference>
<protein>
    <submittedName>
        <fullName evidence="1">Uncharacterized protein</fullName>
    </submittedName>
</protein>
<gene>
    <name evidence="1" type="ORF">HELGO_WM37591</name>
</gene>
<organism evidence="1">
    <name type="scientific">uncultured Thiotrichaceae bacterium</name>
    <dbReference type="NCBI Taxonomy" id="298394"/>
    <lineage>
        <taxon>Bacteria</taxon>
        <taxon>Pseudomonadati</taxon>
        <taxon>Pseudomonadota</taxon>
        <taxon>Gammaproteobacteria</taxon>
        <taxon>Thiotrichales</taxon>
        <taxon>Thiotrichaceae</taxon>
        <taxon>environmental samples</taxon>
    </lineage>
</organism>
<feature type="non-terminal residue" evidence="1">
    <location>
        <position position="29"/>
    </location>
</feature>
<sequence>MTWQQIICQTTAQYQENISELLENAGAAS</sequence>